<accession>A0ABQ2JEI1</accession>
<dbReference type="Pfam" id="PF00583">
    <property type="entry name" value="Acetyltransf_1"/>
    <property type="match status" value="1"/>
</dbReference>
<evidence type="ECO:0000259" key="1">
    <source>
        <dbReference type="PROSITE" id="PS51186"/>
    </source>
</evidence>
<dbReference type="InterPro" id="IPR000182">
    <property type="entry name" value="GNAT_dom"/>
</dbReference>
<dbReference type="CDD" id="cd04301">
    <property type="entry name" value="NAT_SF"/>
    <property type="match status" value="1"/>
</dbReference>
<name>A0ABQ2JEI1_9DEIO</name>
<evidence type="ECO:0000313" key="3">
    <source>
        <dbReference type="Proteomes" id="UP000645517"/>
    </source>
</evidence>
<dbReference type="EMBL" id="BMOR01000019">
    <property type="protein sequence ID" value="GGN43675.1"/>
    <property type="molecule type" value="Genomic_DNA"/>
</dbReference>
<feature type="domain" description="N-acetyltransferase" evidence="1">
    <location>
        <begin position="130"/>
        <end position="280"/>
    </location>
</feature>
<dbReference type="PROSITE" id="PS51186">
    <property type="entry name" value="GNAT"/>
    <property type="match status" value="1"/>
</dbReference>
<sequence length="280" mass="30334">MPATRPASLGSMTRSLGYFTDVALRRQEGSLVQALPDSTVVRSPANPTFWWGNFLLMPAPPAPGDLPVWEAAFTRAHPRAAHRVFGVDLPGPALGGPVADEWRAAGYDVRADTVLTAPRTHAPRRLNRDAQLRVLQGADWDRALALREAVNAADPHGHEPDGYRVFARRKLAAYRAAQAAGHGAVLGAFDDDGRMLSGLGIFDAGDGVARYQSVETHPDARSRGLAGTLVHHAGEWAREHLGARTLVIVADPEYHAQRLYQSVGFTPTEVQIALERRPAE</sequence>
<gene>
    <name evidence="2" type="ORF">GCM10010842_31400</name>
</gene>
<proteinExistence type="predicted"/>
<dbReference type="SUPFAM" id="SSF55729">
    <property type="entry name" value="Acyl-CoA N-acyltransferases (Nat)"/>
    <property type="match status" value="1"/>
</dbReference>
<keyword evidence="3" id="KW-1185">Reference proteome</keyword>
<dbReference type="InterPro" id="IPR016181">
    <property type="entry name" value="Acyl_CoA_acyltransferase"/>
</dbReference>
<comment type="caution">
    <text evidence="2">The sequence shown here is derived from an EMBL/GenBank/DDBJ whole genome shotgun (WGS) entry which is preliminary data.</text>
</comment>
<dbReference type="Gene3D" id="3.40.630.30">
    <property type="match status" value="1"/>
</dbReference>
<dbReference type="Proteomes" id="UP000645517">
    <property type="component" value="Unassembled WGS sequence"/>
</dbReference>
<reference evidence="3" key="1">
    <citation type="journal article" date="2019" name="Int. J. Syst. Evol. Microbiol.">
        <title>The Global Catalogue of Microorganisms (GCM) 10K type strain sequencing project: providing services to taxonomists for standard genome sequencing and annotation.</title>
        <authorList>
            <consortium name="The Broad Institute Genomics Platform"/>
            <consortium name="The Broad Institute Genome Sequencing Center for Infectious Disease"/>
            <person name="Wu L."/>
            <person name="Ma J."/>
        </authorList>
    </citation>
    <scope>NUCLEOTIDE SEQUENCE [LARGE SCALE GENOMIC DNA]</scope>
    <source>
        <strain evidence="3">JCM 16918</strain>
    </source>
</reference>
<evidence type="ECO:0000313" key="2">
    <source>
        <dbReference type="EMBL" id="GGN43675.1"/>
    </source>
</evidence>
<protein>
    <submittedName>
        <fullName evidence="2">N-acetyltransferase</fullName>
    </submittedName>
</protein>
<organism evidence="2 3">
    <name type="scientific">Deinococcus daejeonensis</name>
    <dbReference type="NCBI Taxonomy" id="1007098"/>
    <lineage>
        <taxon>Bacteria</taxon>
        <taxon>Thermotogati</taxon>
        <taxon>Deinococcota</taxon>
        <taxon>Deinococci</taxon>
        <taxon>Deinococcales</taxon>
        <taxon>Deinococcaceae</taxon>
        <taxon>Deinococcus</taxon>
    </lineage>
</organism>